<feature type="region of interest" description="Disordered" evidence="1">
    <location>
        <begin position="39"/>
        <end position="60"/>
    </location>
</feature>
<dbReference type="Proteomes" id="UP000259467">
    <property type="component" value="Segment"/>
</dbReference>
<gene>
    <name evidence="2" type="primary">71</name>
    <name evidence="2" type="ORF">SEA_RUTHY_71</name>
</gene>
<sequence>MTGRNTDHLHITHAERDKLDRELVALIDWLAEALTDTLTQQTRTGSGPRVTTGRGKEQPLPYNSRAAKVARRLRDNLNRAIIDTCHQRHLPHPGHTTRITSSTPVPYAPQFRTFNATRLLSIHDAATWLHHPRHLIALTLTDTATAHYSAILAAITAAHNAIERPREPDYVGSCTRCNGDLWGFDDDKTITCGACGLTIQRIDQDARIDRELRARLFTARELVTIVADRLGQTIKPKTVYALTYRRGNPITVRGTNRSGDNLYLCGDVLDALTRRPRRRKQHAVSAASRHTAQ</sequence>
<dbReference type="EMBL" id="MH536826">
    <property type="protein sequence ID" value="AXH50534.1"/>
    <property type="molecule type" value="Genomic_DNA"/>
</dbReference>
<keyword evidence="2" id="KW-0238">DNA-binding</keyword>
<dbReference type="GO" id="GO:0003677">
    <property type="term" value="F:DNA binding"/>
    <property type="evidence" value="ECO:0007669"/>
    <property type="project" value="UniProtKB-KW"/>
</dbReference>
<evidence type="ECO:0000313" key="2">
    <source>
        <dbReference type="EMBL" id="AXH50534.1"/>
    </source>
</evidence>
<organism evidence="2 3">
    <name type="scientific">Gordonia phage Ruthy</name>
    <dbReference type="NCBI Taxonomy" id="2250323"/>
    <lineage>
        <taxon>Viruses</taxon>
        <taxon>Duplodnaviria</taxon>
        <taxon>Heunggongvirae</taxon>
        <taxon>Uroviricota</taxon>
        <taxon>Caudoviricetes</taxon>
        <taxon>Ruthyvirus</taxon>
        <taxon>Ruthyvirus ruthy</taxon>
    </lineage>
</organism>
<protein>
    <submittedName>
        <fullName evidence="2">Helix-turn-helix DNA-binding domain protein</fullName>
    </submittedName>
</protein>
<accession>A0A345L5I2</accession>
<evidence type="ECO:0000256" key="1">
    <source>
        <dbReference type="SAM" id="MobiDB-lite"/>
    </source>
</evidence>
<dbReference type="RefSeq" id="YP_009807020.1">
    <property type="nucleotide sequence ID" value="NC_048019.1"/>
</dbReference>
<dbReference type="KEGG" id="vg:54997895"/>
<dbReference type="GeneID" id="54997895"/>
<proteinExistence type="predicted"/>
<keyword evidence="3" id="KW-1185">Reference proteome</keyword>
<name>A0A345L5I2_9CAUD</name>
<evidence type="ECO:0000313" key="3">
    <source>
        <dbReference type="Proteomes" id="UP000259467"/>
    </source>
</evidence>
<reference evidence="3" key="1">
    <citation type="submission" date="2018-06" db="EMBL/GenBank/DDBJ databases">
        <authorList>
            <person name="Zhirakovskaya E."/>
        </authorList>
    </citation>
    <scope>NUCLEOTIDE SEQUENCE [LARGE SCALE GENOMIC DNA]</scope>
</reference>